<reference evidence="5 6" key="1">
    <citation type="submission" date="2018-05" db="EMBL/GenBank/DDBJ databases">
        <title>Complete Genome Sequence of Deinococcus sp. strain 17bor-2.</title>
        <authorList>
            <person name="Srinivasan S."/>
        </authorList>
    </citation>
    <scope>NUCLEOTIDE SEQUENCE [LARGE SCALE GENOMIC DNA]</scope>
    <source>
        <strain evidence="5 6">17bor-2</strain>
    </source>
</reference>
<evidence type="ECO:0000313" key="6">
    <source>
        <dbReference type="Proteomes" id="UP000245368"/>
    </source>
</evidence>
<organism evidence="5 6">
    <name type="scientific">Deinococcus irradiatisoli</name>
    <dbReference type="NCBI Taxonomy" id="2202254"/>
    <lineage>
        <taxon>Bacteria</taxon>
        <taxon>Thermotogati</taxon>
        <taxon>Deinococcota</taxon>
        <taxon>Deinococci</taxon>
        <taxon>Deinococcales</taxon>
        <taxon>Deinococcaceae</taxon>
        <taxon>Deinococcus</taxon>
    </lineage>
</organism>
<evidence type="ECO:0000259" key="3">
    <source>
        <dbReference type="Pfam" id="PF02397"/>
    </source>
</evidence>
<dbReference type="KEGG" id="dez:DKM44_11285"/>
<sequence length="610" mass="68562">MRILLLSQWFDPEPIFKGLPFARELAAQGHEVEVLTGFPNYPGGKLYPGYRVQLWQREVMDGIPVTRVPLYPSHDESGLKRALNYTSFAFSAALLGALLTRRPDVIYVYHPPATVGFPAMVLSLLKRVPFVYDVQDLWPDTLAATGMMGSPRVLALVGRWCDAVYRRAARVVVLSEGFSLRLQERGVPERNIQVISNWCDETQIVPVETETKDAEFKDRFNIVFAGTMGKAQALDTVLDAAALVGPLRPEIQFVLIGGGVEVENLKRQAQERQLENVLFLPRRPFSEIGAVLAQANALLVHLRNDPLFEITIPSKTQAYMFVGKPILMALEGDAAQLVKDAQAGVTCPPENPPALAQAAIQLADLPLQDLEWMGKNGAKYYRERLSLAVGTRHFLEVFDEALRESRRGPFNKRLLDLLASSVGLMVLSPVLLGLAFKIRQEMGSPVLFRQQRPGLWSRTFTMYKFRTMRDALDAHGQLLPDSERLTPLGRFLRSSSLDELPELFNVLRGEMSLVGPRPLLTEYLERYTPEQARRHEVRPGITGWAQVNGRNAISWEEKFKLDVWYVDNRSLALDLKILWLTLVKVFKREGISASGEATMPVFQGTAHHKP</sequence>
<dbReference type="OrthoDB" id="9808602at2"/>
<dbReference type="PANTHER" id="PTHR30576">
    <property type="entry name" value="COLANIC BIOSYNTHESIS UDP-GLUCOSE LIPID CARRIER TRANSFERASE"/>
    <property type="match status" value="1"/>
</dbReference>
<dbReference type="InterPro" id="IPR001296">
    <property type="entry name" value="Glyco_trans_1"/>
</dbReference>
<comment type="similarity">
    <text evidence="1">Belongs to the bacterial sugar transferase family.</text>
</comment>
<dbReference type="Gene3D" id="3.40.50.2000">
    <property type="entry name" value="Glycogen Phosphorylase B"/>
    <property type="match status" value="2"/>
</dbReference>
<accession>A0A2Z3JKA4</accession>
<dbReference type="InterPro" id="IPR028098">
    <property type="entry name" value="Glyco_trans_4-like_N"/>
</dbReference>
<dbReference type="GO" id="GO:0016780">
    <property type="term" value="F:phosphotransferase activity, for other substituted phosphate groups"/>
    <property type="evidence" value="ECO:0007669"/>
    <property type="project" value="TreeGrafter"/>
</dbReference>
<evidence type="ECO:0000259" key="4">
    <source>
        <dbReference type="Pfam" id="PF13579"/>
    </source>
</evidence>
<evidence type="ECO:0000259" key="2">
    <source>
        <dbReference type="Pfam" id="PF00534"/>
    </source>
</evidence>
<dbReference type="GO" id="GO:0016757">
    <property type="term" value="F:glycosyltransferase activity"/>
    <property type="evidence" value="ECO:0007669"/>
    <property type="project" value="InterPro"/>
</dbReference>
<keyword evidence="6" id="KW-1185">Reference proteome</keyword>
<evidence type="ECO:0000256" key="1">
    <source>
        <dbReference type="ARBA" id="ARBA00006464"/>
    </source>
</evidence>
<dbReference type="Pfam" id="PF13579">
    <property type="entry name" value="Glyco_trans_4_4"/>
    <property type="match status" value="1"/>
</dbReference>
<gene>
    <name evidence="5" type="ORF">DKM44_11285</name>
</gene>
<keyword evidence="5" id="KW-0808">Transferase</keyword>
<dbReference type="Pfam" id="PF02397">
    <property type="entry name" value="Bac_transf"/>
    <property type="match status" value="1"/>
</dbReference>
<dbReference type="Proteomes" id="UP000245368">
    <property type="component" value="Chromosome"/>
</dbReference>
<dbReference type="AlphaFoldDB" id="A0A2Z3JKA4"/>
<dbReference type="Pfam" id="PF00534">
    <property type="entry name" value="Glycos_transf_1"/>
    <property type="match status" value="1"/>
</dbReference>
<feature type="domain" description="Bacterial sugar transferase" evidence="3">
    <location>
        <begin position="412"/>
        <end position="587"/>
    </location>
</feature>
<feature type="domain" description="Glycosyltransferase subfamily 4-like N-terminal" evidence="4">
    <location>
        <begin position="22"/>
        <end position="198"/>
    </location>
</feature>
<feature type="domain" description="Glycosyl transferase family 1" evidence="2">
    <location>
        <begin position="213"/>
        <end position="379"/>
    </location>
</feature>
<evidence type="ECO:0000313" key="5">
    <source>
        <dbReference type="EMBL" id="AWN23740.1"/>
    </source>
</evidence>
<proteinExistence type="inferred from homology"/>
<dbReference type="InterPro" id="IPR003362">
    <property type="entry name" value="Bact_transf"/>
</dbReference>
<dbReference type="RefSeq" id="WP_109827468.1">
    <property type="nucleotide sequence ID" value="NZ_CP029494.1"/>
</dbReference>
<dbReference type="CDD" id="cd03794">
    <property type="entry name" value="GT4_WbuB-like"/>
    <property type="match status" value="1"/>
</dbReference>
<name>A0A2Z3JKA4_9DEIO</name>
<protein>
    <submittedName>
        <fullName evidence="5">UDP-phosphate galactose phosphotransferase</fullName>
    </submittedName>
</protein>
<dbReference type="EMBL" id="CP029494">
    <property type="protein sequence ID" value="AWN23740.1"/>
    <property type="molecule type" value="Genomic_DNA"/>
</dbReference>
<dbReference type="PANTHER" id="PTHR30576:SF8">
    <property type="entry name" value="UNDECAPRENYL-PHOSPHATE GALACTOSE PHOSPHOTRANSFERASE"/>
    <property type="match status" value="1"/>
</dbReference>
<dbReference type="SUPFAM" id="SSF53756">
    <property type="entry name" value="UDP-Glycosyltransferase/glycogen phosphorylase"/>
    <property type="match status" value="1"/>
</dbReference>